<dbReference type="PANTHER" id="PTHR11365:SF23">
    <property type="entry name" value="HYPOTHETICAL 5-OXOPROLINASE (EUROFUNG)-RELATED"/>
    <property type="match status" value="1"/>
</dbReference>
<dbReference type="AlphaFoldDB" id="A0AA37S9H3"/>
<sequence length="516" mass="54991">MDPIELGILVSRFESICEEMGAILQQSSFSPNIKDRMDFSCALFDGNGGLLAQAAHIPVHLGSMAYAMKDIVSKIEWLPGDVLVLNNPFMGGTHLPDVTMVAPFFHDGEVKAFIANRAHHANIGADAPGSMPLSTHIDQEGILIDPVKLVSEGEMDDALLSRISSNNALSRGDFLAQLGSVRAGLDRFNQLVEKMNATEFTSAVTSLNTYGEKLALAAFQAIPDGEYQASDFMDGDGIHQDGSHDKPIKINLTIKVDSGRLVFDFEGTDPQVGGNVNCPLSVAAASVFYVLRCLMPDQAPSCDGVFRTFEIKAPVGSLLNAIYPSAVAAGNVETSMRVVDVVIKALSTALPERMCAASHGSMNNVAMGSRNSEMVGQWDYYETIGGGLGASASSNGLSAVQAHMTNTSNTPVESLELHYPIRVLKYAIREDSAGKGHFTGGEGIERSYQFKESAQVTLLTERRERSPYGLEGGEPAGQGRNLLNDEPLPGKCSLTVKPGDRLTVLTAGGGGYGKAE</sequence>
<proteinExistence type="predicted"/>
<dbReference type="PANTHER" id="PTHR11365">
    <property type="entry name" value="5-OXOPROLINASE RELATED"/>
    <property type="match status" value="1"/>
</dbReference>
<keyword evidence="4" id="KW-1185">Reference proteome</keyword>
<dbReference type="GO" id="GO:0005829">
    <property type="term" value="C:cytosol"/>
    <property type="evidence" value="ECO:0007669"/>
    <property type="project" value="TreeGrafter"/>
</dbReference>
<reference evidence="3" key="2">
    <citation type="submission" date="2023-01" db="EMBL/GenBank/DDBJ databases">
        <title>Draft genome sequence of Litoribrevibacter albus strain NBRC 110071.</title>
        <authorList>
            <person name="Sun Q."/>
            <person name="Mori K."/>
        </authorList>
    </citation>
    <scope>NUCLEOTIDE SEQUENCE</scope>
    <source>
        <strain evidence="3">NBRC 110071</strain>
    </source>
</reference>
<gene>
    <name evidence="3" type="primary">hyuB</name>
    <name evidence="3" type="ORF">GCM10007876_11700</name>
</gene>
<protein>
    <submittedName>
        <fullName evidence="3">N-methylhydantoinase B</fullName>
    </submittedName>
</protein>
<comment type="caution">
    <text evidence="3">The sequence shown here is derived from an EMBL/GenBank/DDBJ whole genome shotgun (WGS) entry which is preliminary data.</text>
</comment>
<dbReference type="InterPro" id="IPR045079">
    <property type="entry name" value="Oxoprolinase-like"/>
</dbReference>
<dbReference type="GO" id="GO:0017168">
    <property type="term" value="F:5-oxoprolinase (ATP-hydrolyzing) activity"/>
    <property type="evidence" value="ECO:0007669"/>
    <property type="project" value="TreeGrafter"/>
</dbReference>
<evidence type="ECO:0000259" key="2">
    <source>
        <dbReference type="Pfam" id="PF02538"/>
    </source>
</evidence>
<evidence type="ECO:0000256" key="1">
    <source>
        <dbReference type="SAM" id="MobiDB-lite"/>
    </source>
</evidence>
<feature type="domain" description="Hydantoinase B/oxoprolinase" evidence="2">
    <location>
        <begin position="2"/>
        <end position="514"/>
    </location>
</feature>
<dbReference type="InterPro" id="IPR003692">
    <property type="entry name" value="Hydantoinase_B"/>
</dbReference>
<dbReference type="RefSeq" id="WP_284379910.1">
    <property type="nucleotide sequence ID" value="NZ_BSNM01000008.1"/>
</dbReference>
<evidence type="ECO:0000313" key="3">
    <source>
        <dbReference type="EMBL" id="GLQ30691.1"/>
    </source>
</evidence>
<accession>A0AA37S9H3</accession>
<evidence type="ECO:0000313" key="4">
    <source>
        <dbReference type="Proteomes" id="UP001161389"/>
    </source>
</evidence>
<dbReference type="EMBL" id="BSNM01000008">
    <property type="protein sequence ID" value="GLQ30691.1"/>
    <property type="molecule type" value="Genomic_DNA"/>
</dbReference>
<feature type="region of interest" description="Disordered" evidence="1">
    <location>
        <begin position="461"/>
        <end position="487"/>
    </location>
</feature>
<dbReference type="Pfam" id="PF02538">
    <property type="entry name" value="Hydantoinase_B"/>
    <property type="match status" value="1"/>
</dbReference>
<dbReference type="GO" id="GO:0006749">
    <property type="term" value="P:glutathione metabolic process"/>
    <property type="evidence" value="ECO:0007669"/>
    <property type="project" value="TreeGrafter"/>
</dbReference>
<organism evidence="3 4">
    <name type="scientific">Litoribrevibacter albus</name>
    <dbReference type="NCBI Taxonomy" id="1473156"/>
    <lineage>
        <taxon>Bacteria</taxon>
        <taxon>Pseudomonadati</taxon>
        <taxon>Pseudomonadota</taxon>
        <taxon>Gammaproteobacteria</taxon>
        <taxon>Oceanospirillales</taxon>
        <taxon>Oceanospirillaceae</taxon>
        <taxon>Litoribrevibacter</taxon>
    </lineage>
</organism>
<name>A0AA37S9H3_9GAMM</name>
<dbReference type="Proteomes" id="UP001161389">
    <property type="component" value="Unassembled WGS sequence"/>
</dbReference>
<reference evidence="3" key="1">
    <citation type="journal article" date="2014" name="Int. J. Syst. Evol. Microbiol.">
        <title>Complete genome sequence of Corynebacterium casei LMG S-19264T (=DSM 44701T), isolated from a smear-ripened cheese.</title>
        <authorList>
            <consortium name="US DOE Joint Genome Institute (JGI-PGF)"/>
            <person name="Walter F."/>
            <person name="Albersmeier A."/>
            <person name="Kalinowski J."/>
            <person name="Ruckert C."/>
        </authorList>
    </citation>
    <scope>NUCLEOTIDE SEQUENCE</scope>
    <source>
        <strain evidence="3">NBRC 110071</strain>
    </source>
</reference>